<dbReference type="AlphaFoldDB" id="A0A7H0GX39"/>
<dbReference type="Gene3D" id="3.40.50.150">
    <property type="entry name" value="Vaccinia Virus protein VP39"/>
    <property type="match status" value="1"/>
</dbReference>
<evidence type="ECO:0000256" key="1">
    <source>
        <dbReference type="SAM" id="Phobius"/>
    </source>
</evidence>
<protein>
    <recommendedName>
        <fullName evidence="4">Class I SAM-dependent methyltransferase</fullName>
    </recommendedName>
</protein>
<name>A0A7H0GX39_9BACT</name>
<dbReference type="InterPro" id="IPR029063">
    <property type="entry name" value="SAM-dependent_MTases_sf"/>
</dbReference>
<reference evidence="2 3" key="1">
    <citation type="submission" date="2020-08" db="EMBL/GenBank/DDBJ databases">
        <title>Genome sequence of Hymenobacter qilianensis JCM 19763T.</title>
        <authorList>
            <person name="Hyun D.-W."/>
            <person name="Bae J.-W."/>
        </authorList>
    </citation>
    <scope>NUCLEOTIDE SEQUENCE [LARGE SCALE GENOMIC DNA]</scope>
    <source>
        <strain evidence="2 3">JCM 19763</strain>
    </source>
</reference>
<feature type="transmembrane region" description="Helical" evidence="1">
    <location>
        <begin position="169"/>
        <end position="189"/>
    </location>
</feature>
<dbReference type="KEGG" id="hqi:H9L05_03820"/>
<evidence type="ECO:0000313" key="2">
    <source>
        <dbReference type="EMBL" id="QNP52855.1"/>
    </source>
</evidence>
<sequence length="261" mass="29185">MKRIHLFELEDFPWFPNWLRNCLTRLIVVMHNMLGTPHELAQLVARALQYSSSPTIVDLCSGSGGPMLEVFATLKGQPEGADLTLLLTDLYPDVEVAAQLNNSHAPGLSYHLAPVNAADVTAELVGVRTMVGSFHHMPPTIARRILANAQASQQPICIYEISDNSFPALLWWIPLPMIFLMSLFITPFARPLTWKQVVFTYLLPIIPICFAWDGAVSNARTYTLEDLNILISGLETENYTWEKGRLTGRANKLYLLGLPKP</sequence>
<organism evidence="2 3">
    <name type="scientific">Hymenobacter qilianensis</name>
    <dbReference type="NCBI Taxonomy" id="1385715"/>
    <lineage>
        <taxon>Bacteria</taxon>
        <taxon>Pseudomonadati</taxon>
        <taxon>Bacteroidota</taxon>
        <taxon>Cytophagia</taxon>
        <taxon>Cytophagales</taxon>
        <taxon>Hymenobacteraceae</taxon>
        <taxon>Hymenobacter</taxon>
    </lineage>
</organism>
<keyword evidence="1" id="KW-0812">Transmembrane</keyword>
<accession>A0A7H0GX39</accession>
<evidence type="ECO:0000313" key="3">
    <source>
        <dbReference type="Proteomes" id="UP000516093"/>
    </source>
</evidence>
<dbReference type="RefSeq" id="WP_187733093.1">
    <property type="nucleotide sequence ID" value="NZ_BMFN01000002.1"/>
</dbReference>
<proteinExistence type="predicted"/>
<gene>
    <name evidence="2" type="ORF">H9L05_03820</name>
</gene>
<keyword evidence="3" id="KW-1185">Reference proteome</keyword>
<keyword evidence="1" id="KW-1133">Transmembrane helix</keyword>
<dbReference type="EMBL" id="CP060784">
    <property type="protein sequence ID" value="QNP52855.1"/>
    <property type="molecule type" value="Genomic_DNA"/>
</dbReference>
<dbReference type="Proteomes" id="UP000516093">
    <property type="component" value="Chromosome"/>
</dbReference>
<dbReference type="SUPFAM" id="SSF53335">
    <property type="entry name" value="S-adenosyl-L-methionine-dependent methyltransferases"/>
    <property type="match status" value="1"/>
</dbReference>
<keyword evidence="1" id="KW-0472">Membrane</keyword>
<evidence type="ECO:0008006" key="4">
    <source>
        <dbReference type="Google" id="ProtNLM"/>
    </source>
</evidence>